<name>A0A0A9FRP3_ARUDO</name>
<reference evidence="1" key="2">
    <citation type="journal article" date="2015" name="Data Brief">
        <title>Shoot transcriptome of the giant reed, Arundo donax.</title>
        <authorList>
            <person name="Barrero R.A."/>
            <person name="Guerrero F.D."/>
            <person name="Moolhuijzen P."/>
            <person name="Goolsby J.A."/>
            <person name="Tidwell J."/>
            <person name="Bellgard S.E."/>
            <person name="Bellgard M.I."/>
        </authorList>
    </citation>
    <scope>NUCLEOTIDE SEQUENCE</scope>
    <source>
        <tissue evidence="1">Shoot tissue taken approximately 20 cm above the soil surface</tissue>
    </source>
</reference>
<evidence type="ECO:0000313" key="1">
    <source>
        <dbReference type="EMBL" id="JAE13924.1"/>
    </source>
</evidence>
<protein>
    <submittedName>
        <fullName evidence="1">Uncharacterized protein</fullName>
    </submittedName>
</protein>
<dbReference type="EMBL" id="GBRH01183972">
    <property type="protein sequence ID" value="JAE13924.1"/>
    <property type="molecule type" value="Transcribed_RNA"/>
</dbReference>
<dbReference type="AlphaFoldDB" id="A0A0A9FRP3"/>
<organism evidence="1">
    <name type="scientific">Arundo donax</name>
    <name type="common">Giant reed</name>
    <name type="synonym">Donax arundinaceus</name>
    <dbReference type="NCBI Taxonomy" id="35708"/>
    <lineage>
        <taxon>Eukaryota</taxon>
        <taxon>Viridiplantae</taxon>
        <taxon>Streptophyta</taxon>
        <taxon>Embryophyta</taxon>
        <taxon>Tracheophyta</taxon>
        <taxon>Spermatophyta</taxon>
        <taxon>Magnoliopsida</taxon>
        <taxon>Liliopsida</taxon>
        <taxon>Poales</taxon>
        <taxon>Poaceae</taxon>
        <taxon>PACMAD clade</taxon>
        <taxon>Arundinoideae</taxon>
        <taxon>Arundineae</taxon>
        <taxon>Arundo</taxon>
    </lineage>
</organism>
<proteinExistence type="predicted"/>
<accession>A0A0A9FRP3</accession>
<reference evidence="1" key="1">
    <citation type="submission" date="2014-09" db="EMBL/GenBank/DDBJ databases">
        <authorList>
            <person name="Magalhaes I.L.F."/>
            <person name="Oliveira U."/>
            <person name="Santos F.R."/>
            <person name="Vidigal T.H.D.A."/>
            <person name="Brescovit A.D."/>
            <person name="Santos A.J."/>
        </authorList>
    </citation>
    <scope>NUCLEOTIDE SEQUENCE</scope>
    <source>
        <tissue evidence="1">Shoot tissue taken approximately 20 cm above the soil surface</tissue>
    </source>
</reference>
<sequence length="20" mass="2329">MNRNCIKFSPQTYQMAPPMA</sequence>